<dbReference type="Pfam" id="PF00126">
    <property type="entry name" value="HTH_1"/>
    <property type="match status" value="1"/>
</dbReference>
<protein>
    <submittedName>
        <fullName evidence="2">LysR family transcriptional regulator</fullName>
    </submittedName>
</protein>
<evidence type="ECO:0000313" key="3">
    <source>
        <dbReference type="Proteomes" id="UP000253594"/>
    </source>
</evidence>
<comment type="caution">
    <text evidence="2">The sequence shown here is derived from an EMBL/GenBank/DDBJ whole genome shotgun (WGS) entry which is preliminary data.</text>
</comment>
<dbReference type="InterPro" id="IPR036388">
    <property type="entry name" value="WH-like_DNA-bd_sf"/>
</dbReference>
<evidence type="ECO:0000259" key="1">
    <source>
        <dbReference type="PROSITE" id="PS50931"/>
    </source>
</evidence>
<name>A0A367LVM7_PSEAI</name>
<feature type="non-terminal residue" evidence="2">
    <location>
        <position position="26"/>
    </location>
</feature>
<dbReference type="GO" id="GO:0003700">
    <property type="term" value="F:DNA-binding transcription factor activity"/>
    <property type="evidence" value="ECO:0007669"/>
    <property type="project" value="InterPro"/>
</dbReference>
<feature type="domain" description="HTH lysR-type" evidence="1">
    <location>
        <begin position="1"/>
        <end position="26"/>
    </location>
</feature>
<dbReference type="Proteomes" id="UP000253594">
    <property type="component" value="Unassembled WGS sequence"/>
</dbReference>
<dbReference type="InterPro" id="IPR036390">
    <property type="entry name" value="WH_DNA-bd_sf"/>
</dbReference>
<dbReference type="PROSITE" id="PS50931">
    <property type="entry name" value="HTH_LYSR"/>
    <property type="match status" value="1"/>
</dbReference>
<dbReference type="SUPFAM" id="SSF46785">
    <property type="entry name" value="Winged helix' DNA-binding domain"/>
    <property type="match status" value="1"/>
</dbReference>
<accession>A0A367LVM7</accession>
<proteinExistence type="predicted"/>
<dbReference type="EMBL" id="QORE01003373">
    <property type="protein sequence ID" value="RCI69152.1"/>
    <property type="molecule type" value="Genomic_DNA"/>
</dbReference>
<sequence>MNLFQLRAFDAVAREGSFTRAAERLC</sequence>
<gene>
    <name evidence="2" type="ORF">DT376_41475</name>
</gene>
<dbReference type="InterPro" id="IPR000847">
    <property type="entry name" value="LysR_HTH_N"/>
</dbReference>
<organism evidence="2 3">
    <name type="scientific">Pseudomonas aeruginosa</name>
    <dbReference type="NCBI Taxonomy" id="287"/>
    <lineage>
        <taxon>Bacteria</taxon>
        <taxon>Pseudomonadati</taxon>
        <taxon>Pseudomonadota</taxon>
        <taxon>Gammaproteobacteria</taxon>
        <taxon>Pseudomonadales</taxon>
        <taxon>Pseudomonadaceae</taxon>
        <taxon>Pseudomonas</taxon>
    </lineage>
</organism>
<dbReference type="AlphaFoldDB" id="A0A367LVM7"/>
<dbReference type="Gene3D" id="1.10.10.10">
    <property type="entry name" value="Winged helix-like DNA-binding domain superfamily/Winged helix DNA-binding domain"/>
    <property type="match status" value="1"/>
</dbReference>
<evidence type="ECO:0000313" key="2">
    <source>
        <dbReference type="EMBL" id="RCI69152.1"/>
    </source>
</evidence>
<reference evidence="2 3" key="1">
    <citation type="submission" date="2018-07" db="EMBL/GenBank/DDBJ databases">
        <title>Mechanisms of high-level aminoglycoside resistance among Gram-negative pathogens in Brazil.</title>
        <authorList>
            <person name="Ballaben A.S."/>
            <person name="Darini A.L.C."/>
            <person name="Doi Y."/>
        </authorList>
    </citation>
    <scope>NUCLEOTIDE SEQUENCE [LARGE SCALE GENOMIC DNA]</scope>
    <source>
        <strain evidence="2 3">B2-305</strain>
    </source>
</reference>